<dbReference type="CDD" id="cd19081">
    <property type="entry name" value="AKR_AKR9C1"/>
    <property type="match status" value="1"/>
</dbReference>
<dbReference type="InterPro" id="IPR050523">
    <property type="entry name" value="AKR_Detox_Biosynth"/>
</dbReference>
<proteinExistence type="predicted"/>
<dbReference type="RefSeq" id="WP_378972765.1">
    <property type="nucleotide sequence ID" value="NZ_JBHTBJ010000021.1"/>
</dbReference>
<dbReference type="Proteomes" id="UP001596548">
    <property type="component" value="Unassembled WGS sequence"/>
</dbReference>
<dbReference type="Pfam" id="PF00248">
    <property type="entry name" value="Aldo_ket_red"/>
    <property type="match status" value="1"/>
</dbReference>
<dbReference type="PANTHER" id="PTHR43364:SF6">
    <property type="entry name" value="OXIDOREDUCTASE-RELATED"/>
    <property type="match status" value="1"/>
</dbReference>
<dbReference type="InterPro" id="IPR023210">
    <property type="entry name" value="NADP_OxRdtase_dom"/>
</dbReference>
<dbReference type="PANTHER" id="PTHR43364">
    <property type="entry name" value="NADH-SPECIFIC METHYLGLYOXAL REDUCTASE-RELATED"/>
    <property type="match status" value="1"/>
</dbReference>
<dbReference type="InterPro" id="IPR036812">
    <property type="entry name" value="NAD(P)_OxRdtase_dom_sf"/>
</dbReference>
<evidence type="ECO:0000313" key="3">
    <source>
        <dbReference type="Proteomes" id="UP001596548"/>
    </source>
</evidence>
<dbReference type="SUPFAM" id="SSF51430">
    <property type="entry name" value="NAD(P)-linked oxidoreductase"/>
    <property type="match status" value="1"/>
</dbReference>
<protein>
    <submittedName>
        <fullName evidence="2">Aldo/keto reductase</fullName>
    </submittedName>
</protein>
<dbReference type="EMBL" id="JBHTBJ010000021">
    <property type="protein sequence ID" value="MFC7277329.1"/>
    <property type="molecule type" value="Genomic_DNA"/>
</dbReference>
<accession>A0ABW2HVU1</accession>
<comment type="caution">
    <text evidence="2">The sequence shown here is derived from an EMBL/GenBank/DDBJ whole genome shotgun (WGS) entry which is preliminary data.</text>
</comment>
<gene>
    <name evidence="2" type="ORF">ACFQS1_25330</name>
</gene>
<feature type="domain" description="NADP-dependent oxidoreductase" evidence="1">
    <location>
        <begin position="13"/>
        <end position="309"/>
    </location>
</feature>
<reference evidence="3" key="1">
    <citation type="journal article" date="2019" name="Int. J. Syst. Evol. Microbiol.">
        <title>The Global Catalogue of Microorganisms (GCM) 10K type strain sequencing project: providing services to taxonomists for standard genome sequencing and annotation.</title>
        <authorList>
            <consortium name="The Broad Institute Genomics Platform"/>
            <consortium name="The Broad Institute Genome Sequencing Center for Infectious Disease"/>
            <person name="Wu L."/>
            <person name="Ma J."/>
        </authorList>
    </citation>
    <scope>NUCLEOTIDE SEQUENCE [LARGE SCALE GENOMIC DNA]</scope>
    <source>
        <strain evidence="3">XZYJT-10</strain>
    </source>
</reference>
<evidence type="ECO:0000259" key="1">
    <source>
        <dbReference type="Pfam" id="PF00248"/>
    </source>
</evidence>
<name>A0ABW2HVU1_9ACTN</name>
<dbReference type="Gene3D" id="3.20.20.100">
    <property type="entry name" value="NADP-dependent oxidoreductase domain"/>
    <property type="match status" value="1"/>
</dbReference>
<sequence>MVMIGSSDLDVSPLCLGGNPFGWTADEATSFAVLDAYAEAGGNFIDTADMYTFRAAGNSGGESETIIGRWMKARGCRDRMVIATKVGALPGLDNLKAETIRRAVEGSLRRLQVDHIDLYYAHVDDPGTPLAETLGAFDALVRAGTVRHIAASNFAADRLGASLETSARDGLAAYVALQAEYNLVQREGYEHSLAPTVARTGLVCLPYVALARGFLTGKYRPGGPRVDSPRAGQAQAHLTSAGLHVLAALDEVAAAHRTTPAAVALAWLAAQPTVATPIAGARNPAQLADLLPFLTLRLTADDFALLNKASAGRANSPT</sequence>
<evidence type="ECO:0000313" key="2">
    <source>
        <dbReference type="EMBL" id="MFC7277329.1"/>
    </source>
</evidence>
<keyword evidence="3" id="KW-1185">Reference proteome</keyword>
<organism evidence="2 3">
    <name type="scientific">Paractinoplanes rhizophilus</name>
    <dbReference type="NCBI Taxonomy" id="1416877"/>
    <lineage>
        <taxon>Bacteria</taxon>
        <taxon>Bacillati</taxon>
        <taxon>Actinomycetota</taxon>
        <taxon>Actinomycetes</taxon>
        <taxon>Micromonosporales</taxon>
        <taxon>Micromonosporaceae</taxon>
        <taxon>Paractinoplanes</taxon>
    </lineage>
</organism>